<proteinExistence type="predicted"/>
<gene>
    <name evidence="2" type="ORF">CLV45_3642</name>
</gene>
<dbReference type="RefSeq" id="WP_157807633.1">
    <property type="nucleotide sequence ID" value="NZ_PGFA01000003.1"/>
</dbReference>
<keyword evidence="1" id="KW-0732">Signal</keyword>
<keyword evidence="3" id="KW-1185">Reference proteome</keyword>
<accession>A0A2M9B4W5</accession>
<feature type="chain" id="PRO_5014715138" description="DUF4468 domain-containing protein" evidence="1">
    <location>
        <begin position="24"/>
        <end position="254"/>
    </location>
</feature>
<dbReference type="AlphaFoldDB" id="A0A2M9B4W5"/>
<name>A0A2M9B4W5_9BACT</name>
<evidence type="ECO:0000256" key="1">
    <source>
        <dbReference type="SAM" id="SignalP"/>
    </source>
</evidence>
<protein>
    <recommendedName>
        <fullName evidence="4">DUF4468 domain-containing protein</fullName>
    </recommendedName>
</protein>
<evidence type="ECO:0000313" key="3">
    <source>
        <dbReference type="Proteomes" id="UP000228535"/>
    </source>
</evidence>
<feature type="signal peptide" evidence="1">
    <location>
        <begin position="1"/>
        <end position="23"/>
    </location>
</feature>
<organism evidence="2 3">
    <name type="scientific">Hymenobacter chitinivorans DSM 11115</name>
    <dbReference type="NCBI Taxonomy" id="1121954"/>
    <lineage>
        <taxon>Bacteria</taxon>
        <taxon>Pseudomonadati</taxon>
        <taxon>Bacteroidota</taxon>
        <taxon>Cytophagia</taxon>
        <taxon>Cytophagales</taxon>
        <taxon>Hymenobacteraceae</taxon>
        <taxon>Hymenobacter</taxon>
    </lineage>
</organism>
<dbReference type="OrthoDB" id="655382at2"/>
<dbReference type="Proteomes" id="UP000228535">
    <property type="component" value="Unassembled WGS sequence"/>
</dbReference>
<reference evidence="2 3" key="1">
    <citation type="submission" date="2017-11" db="EMBL/GenBank/DDBJ databases">
        <title>Genomic Encyclopedia of Archaeal and Bacterial Type Strains, Phase II (KMG-II): From Individual Species to Whole Genera.</title>
        <authorList>
            <person name="Goeker M."/>
        </authorList>
    </citation>
    <scope>NUCLEOTIDE SEQUENCE [LARGE SCALE GENOMIC DNA]</scope>
    <source>
        <strain evidence="2 3">DSM 11115</strain>
    </source>
</reference>
<evidence type="ECO:0000313" key="2">
    <source>
        <dbReference type="EMBL" id="PJJ52984.1"/>
    </source>
</evidence>
<evidence type="ECO:0008006" key="4">
    <source>
        <dbReference type="Google" id="ProtNLM"/>
    </source>
</evidence>
<dbReference type="EMBL" id="PGFA01000003">
    <property type="protein sequence ID" value="PJJ52984.1"/>
    <property type="molecule type" value="Genomic_DNA"/>
</dbReference>
<sequence length="254" mass="27802">MLPRITRYLALAAGLLLGVSARAQGPSIVGPDSAATLRRLQRHYSAALGYESRLYNGPEYVSYVKRYIVGHPFFESTQPRAATIEYAGSTYANVPLFYDIVLDELVLGAPQGTLEMRLIKDKVQRFVVAGHSFVHLRAGADSAQGPPARPGFYEVLVEGPVQLLALRHKNLQERASAGQLEGEITERDEFFVYAGRRYAKASSASEVLAALPTQKAALRKYIRTEKLKFGAAYREKSLVALARYAATLAPAAGQ</sequence>
<comment type="caution">
    <text evidence="2">The sequence shown here is derived from an EMBL/GenBank/DDBJ whole genome shotgun (WGS) entry which is preliminary data.</text>
</comment>